<gene>
    <name evidence="1" type="ORF">MRATA1EN1_LOCUS31578</name>
</gene>
<evidence type="ECO:0000313" key="2">
    <source>
        <dbReference type="Proteomes" id="UP001176941"/>
    </source>
</evidence>
<evidence type="ECO:0000313" key="1">
    <source>
        <dbReference type="EMBL" id="CAI9149960.1"/>
    </source>
</evidence>
<proteinExistence type="predicted"/>
<dbReference type="EMBL" id="CATKSN020000608">
    <property type="protein sequence ID" value="CAI9149960.1"/>
    <property type="molecule type" value="Genomic_DNA"/>
</dbReference>
<feature type="non-terminal residue" evidence="1">
    <location>
        <position position="1"/>
    </location>
</feature>
<dbReference type="Proteomes" id="UP001176941">
    <property type="component" value="Unassembled WGS sequence"/>
</dbReference>
<protein>
    <submittedName>
        <fullName evidence="1">Uncharacterized protein</fullName>
    </submittedName>
</protein>
<keyword evidence="2" id="KW-1185">Reference proteome</keyword>
<dbReference type="Gene3D" id="3.30.420.10">
    <property type="entry name" value="Ribonuclease H-like superfamily/Ribonuclease H"/>
    <property type="match status" value="1"/>
</dbReference>
<reference evidence="1" key="1">
    <citation type="submission" date="2023-04" db="EMBL/GenBank/DDBJ databases">
        <authorList>
            <consortium name="ELIXIR-Norway"/>
        </authorList>
    </citation>
    <scope>NUCLEOTIDE SEQUENCE [LARGE SCALE GENOMIC DNA]</scope>
</reference>
<dbReference type="InterPro" id="IPR036397">
    <property type="entry name" value="RNaseH_sf"/>
</dbReference>
<comment type="caution">
    <text evidence="1">The sequence shown here is derived from an EMBL/GenBank/DDBJ whole genome shotgun (WGS) entry which is preliminary data.</text>
</comment>
<sequence>RGDLMDTPLDNPVIKIFTDGSSFVRDGKCKAGYAVVTAEQNLSQKEPVLS</sequence>
<organism evidence="1 2">
    <name type="scientific">Rangifer tarandus platyrhynchus</name>
    <name type="common">Svalbard reindeer</name>
    <dbReference type="NCBI Taxonomy" id="3082113"/>
    <lineage>
        <taxon>Eukaryota</taxon>
        <taxon>Metazoa</taxon>
        <taxon>Chordata</taxon>
        <taxon>Craniata</taxon>
        <taxon>Vertebrata</taxon>
        <taxon>Euteleostomi</taxon>
        <taxon>Mammalia</taxon>
        <taxon>Eutheria</taxon>
        <taxon>Laurasiatheria</taxon>
        <taxon>Artiodactyla</taxon>
        <taxon>Ruminantia</taxon>
        <taxon>Pecora</taxon>
        <taxon>Cervidae</taxon>
        <taxon>Odocoileinae</taxon>
        <taxon>Rangifer</taxon>
    </lineage>
</organism>
<accession>A0ABN8XMY0</accession>
<name>A0ABN8XMY0_RANTA</name>